<dbReference type="InterPro" id="IPR008258">
    <property type="entry name" value="Transglycosylase_SLT_dom_1"/>
</dbReference>
<evidence type="ECO:0000259" key="2">
    <source>
        <dbReference type="Pfam" id="PF01464"/>
    </source>
</evidence>
<dbReference type="CDD" id="cd16894">
    <property type="entry name" value="MltD-like"/>
    <property type="match status" value="1"/>
</dbReference>
<comment type="caution">
    <text evidence="3">The sequence shown here is derived from an EMBL/GenBank/DDBJ whole genome shotgun (WGS) entry which is preliminary data.</text>
</comment>
<evidence type="ECO:0000313" key="4">
    <source>
        <dbReference type="Proteomes" id="UP001300692"/>
    </source>
</evidence>
<reference evidence="3 4" key="1">
    <citation type="submission" date="2022-10" db="EMBL/GenBank/DDBJ databases">
        <title>Comparative genomics and taxonomic characterization of three novel marine species of genus Reichenbachiella exhibiting antioxidant and polysaccharide degradation activities.</title>
        <authorList>
            <person name="Muhammad N."/>
            <person name="Lee Y.-J."/>
            <person name="Ko J."/>
            <person name="Kim S.-G."/>
        </authorList>
    </citation>
    <scope>NUCLEOTIDE SEQUENCE [LARGE SCALE GENOMIC DNA]</scope>
    <source>
        <strain evidence="3 4">ABR2-5</strain>
    </source>
</reference>
<dbReference type="Proteomes" id="UP001300692">
    <property type="component" value="Unassembled WGS sequence"/>
</dbReference>
<dbReference type="Pfam" id="PF01464">
    <property type="entry name" value="SLT"/>
    <property type="match status" value="1"/>
</dbReference>
<proteinExistence type="inferred from homology"/>
<dbReference type="PANTHER" id="PTHR37423">
    <property type="entry name" value="SOLUBLE LYTIC MUREIN TRANSGLYCOSYLASE-RELATED"/>
    <property type="match status" value="1"/>
</dbReference>
<gene>
    <name evidence="3" type="ORF">N7U62_18060</name>
</gene>
<evidence type="ECO:0000313" key="3">
    <source>
        <dbReference type="EMBL" id="MCV9388596.1"/>
    </source>
</evidence>
<keyword evidence="4" id="KW-1185">Reference proteome</keyword>
<feature type="domain" description="Transglycosylase SLT" evidence="2">
    <location>
        <begin position="111"/>
        <end position="210"/>
    </location>
</feature>
<comment type="similarity">
    <text evidence="1">Belongs to the transglycosylase Slt family.</text>
</comment>
<dbReference type="Gene3D" id="1.10.530.10">
    <property type="match status" value="1"/>
</dbReference>
<organism evidence="3 4">
    <name type="scientific">Reichenbachiella ulvae</name>
    <dbReference type="NCBI Taxonomy" id="2980104"/>
    <lineage>
        <taxon>Bacteria</taxon>
        <taxon>Pseudomonadati</taxon>
        <taxon>Bacteroidota</taxon>
        <taxon>Cytophagia</taxon>
        <taxon>Cytophagales</taxon>
        <taxon>Reichenbachiellaceae</taxon>
        <taxon>Reichenbachiella</taxon>
    </lineage>
</organism>
<dbReference type="InterPro" id="IPR023346">
    <property type="entry name" value="Lysozyme-like_dom_sf"/>
</dbReference>
<accession>A0ABT3CY19</accession>
<dbReference type="EMBL" id="JAOYOD010000001">
    <property type="protein sequence ID" value="MCV9388596.1"/>
    <property type="molecule type" value="Genomic_DNA"/>
</dbReference>
<protein>
    <submittedName>
        <fullName evidence="3">Lytic transglycosylase domain-containing protein</fullName>
    </submittedName>
</protein>
<name>A0ABT3CY19_9BACT</name>
<sequence>MPKELRYLLIGAVLGGLVVYFLRPEPVAQQVQVPQVLEPQINNGTIAGYSLPDSITFAGERVPMERPDVRERLDREVQVNAFWHSNAIILIKRAHKWLPLLDSILVANEVPSDFKYLAVAESGLQNVISPAGAVGFWQFLKGTAGDFGLIVNGQVDQRYDPIAATVAACDYLKWSYERLGNWTMVAASYNMGLTATRRVVENQRAESYYDMNVSEEPSRYVFRIIALKNLLENPELFSFQVDEEDLYQFPDTKSVVIDSSVSDWNDFAAQYDMSYYQLRQLNPWIRDYKLTLRTGQKYTVLVKNN</sequence>
<dbReference type="PANTHER" id="PTHR37423:SF2">
    <property type="entry name" value="MEMBRANE-BOUND LYTIC MUREIN TRANSGLYCOSYLASE C"/>
    <property type="match status" value="1"/>
</dbReference>
<evidence type="ECO:0000256" key="1">
    <source>
        <dbReference type="ARBA" id="ARBA00007734"/>
    </source>
</evidence>
<dbReference type="SUPFAM" id="SSF53955">
    <property type="entry name" value="Lysozyme-like"/>
    <property type="match status" value="1"/>
</dbReference>
<dbReference type="RefSeq" id="WP_264139475.1">
    <property type="nucleotide sequence ID" value="NZ_JAOYOD010000001.1"/>
</dbReference>